<dbReference type="GO" id="GO:0016491">
    <property type="term" value="F:oxidoreductase activity"/>
    <property type="evidence" value="ECO:0007669"/>
    <property type="project" value="InterPro"/>
</dbReference>
<keyword evidence="3" id="KW-1133">Transmembrane helix</keyword>
<dbReference type="GO" id="GO:0046872">
    <property type="term" value="F:metal ion binding"/>
    <property type="evidence" value="ECO:0007669"/>
    <property type="project" value="UniProtKB-KW"/>
</dbReference>
<gene>
    <name evidence="5" type="ORF">CTAYLR_004522</name>
</gene>
<feature type="domain" description="Tyrosinase copper-binding" evidence="4">
    <location>
        <begin position="252"/>
        <end position="263"/>
    </location>
</feature>
<dbReference type="PANTHER" id="PTHR11474:SF126">
    <property type="entry name" value="TYROSINASE-LIKE PROTEIN TYR-1-RELATED"/>
    <property type="match status" value="1"/>
</dbReference>
<reference evidence="5" key="1">
    <citation type="submission" date="2023-01" db="EMBL/GenBank/DDBJ databases">
        <title>Metagenome sequencing of chrysophaentin producing Chrysophaeum taylorii.</title>
        <authorList>
            <person name="Davison J."/>
            <person name="Bewley C."/>
        </authorList>
    </citation>
    <scope>NUCLEOTIDE SEQUENCE</scope>
    <source>
        <strain evidence="5">NIES-1699</strain>
    </source>
</reference>
<evidence type="ECO:0000256" key="1">
    <source>
        <dbReference type="ARBA" id="ARBA00022723"/>
    </source>
</evidence>
<keyword evidence="3" id="KW-0812">Transmembrane</keyword>
<sequence>MPCGPRVRKAWTAWSKEEQELWIEAVNTVEKQGHYWTFVAMHLYNADFTHATSFLFSWHRLYIWEFENVIRAAAPEYACLTLPVWDWALASELYTNYNETWAATDQFLRDMGGAGVETELVLPHPQNANAVRVDEKVKERMNSYGDYAECENSTVMNAVGSVPAPFDEFQDITQRCDYDVKIVECNCTFDALTPVRARDMRGNSGIYNASRLTNKVLKWPQFLRFFEKFSYPHAKVHEAIDGTMRSHRSPADPLFWGHHAFVDFIWDLWMHRHDCGGVKYADVPPDKIEDMCPPNTIFNCVVCGNTVEADSEFGAESGSYLGLFDPPFADGIDDPIPFYGLKTPWYHFDQRKLLTKPPGFSDQTWYGTWTTRDVYSLEAWGAYSYDYGTISLANPGLSSLFSTQTTTKPFRSTMMALLFFFAMLAACALRRVCIEAIRRDMAKKKATPRKPDEHTSLLLGS</sequence>
<dbReference type="AlphaFoldDB" id="A0AAD7UQ54"/>
<evidence type="ECO:0000259" key="4">
    <source>
        <dbReference type="PROSITE" id="PS00498"/>
    </source>
</evidence>
<dbReference type="PANTHER" id="PTHR11474">
    <property type="entry name" value="TYROSINASE FAMILY MEMBER"/>
    <property type="match status" value="1"/>
</dbReference>
<dbReference type="Proteomes" id="UP001230188">
    <property type="component" value="Unassembled WGS sequence"/>
</dbReference>
<feature type="transmembrane region" description="Helical" evidence="3">
    <location>
        <begin position="414"/>
        <end position="433"/>
    </location>
</feature>
<name>A0AAD7UQ54_9STRA</name>
<dbReference type="EMBL" id="JAQMWT010000034">
    <property type="protein sequence ID" value="KAJ8613231.1"/>
    <property type="molecule type" value="Genomic_DNA"/>
</dbReference>
<organism evidence="5 6">
    <name type="scientific">Chrysophaeum taylorii</name>
    <dbReference type="NCBI Taxonomy" id="2483200"/>
    <lineage>
        <taxon>Eukaryota</taxon>
        <taxon>Sar</taxon>
        <taxon>Stramenopiles</taxon>
        <taxon>Ochrophyta</taxon>
        <taxon>Pelagophyceae</taxon>
        <taxon>Pelagomonadales</taxon>
        <taxon>Pelagomonadaceae</taxon>
        <taxon>Chrysophaeum</taxon>
    </lineage>
</organism>
<evidence type="ECO:0000313" key="5">
    <source>
        <dbReference type="EMBL" id="KAJ8613231.1"/>
    </source>
</evidence>
<proteinExistence type="predicted"/>
<dbReference type="Gene3D" id="1.10.1280.10">
    <property type="entry name" value="Di-copper center containing domain from catechol oxidase"/>
    <property type="match status" value="1"/>
</dbReference>
<evidence type="ECO:0000256" key="2">
    <source>
        <dbReference type="ARBA" id="ARBA00023008"/>
    </source>
</evidence>
<dbReference type="InterPro" id="IPR002227">
    <property type="entry name" value="Tyrosinase_Cu-bd"/>
</dbReference>
<keyword evidence="6" id="KW-1185">Reference proteome</keyword>
<dbReference type="PRINTS" id="PR00092">
    <property type="entry name" value="TYROSINASE"/>
</dbReference>
<evidence type="ECO:0000256" key="3">
    <source>
        <dbReference type="SAM" id="Phobius"/>
    </source>
</evidence>
<dbReference type="Pfam" id="PF00264">
    <property type="entry name" value="Tyrosinase"/>
    <property type="match status" value="1"/>
</dbReference>
<dbReference type="SUPFAM" id="SSF48056">
    <property type="entry name" value="Di-copper centre-containing domain"/>
    <property type="match status" value="1"/>
</dbReference>
<keyword evidence="2" id="KW-0186">Copper</keyword>
<keyword evidence="3" id="KW-0472">Membrane</keyword>
<evidence type="ECO:0000313" key="6">
    <source>
        <dbReference type="Proteomes" id="UP001230188"/>
    </source>
</evidence>
<accession>A0AAD7UQ54</accession>
<dbReference type="InterPro" id="IPR050316">
    <property type="entry name" value="Tyrosinase/Hemocyanin"/>
</dbReference>
<protein>
    <recommendedName>
        <fullName evidence="4">Tyrosinase copper-binding domain-containing protein</fullName>
    </recommendedName>
</protein>
<keyword evidence="1" id="KW-0479">Metal-binding</keyword>
<comment type="caution">
    <text evidence="5">The sequence shown here is derived from an EMBL/GenBank/DDBJ whole genome shotgun (WGS) entry which is preliminary data.</text>
</comment>
<dbReference type="PROSITE" id="PS00498">
    <property type="entry name" value="TYROSINASE_2"/>
    <property type="match status" value="1"/>
</dbReference>
<dbReference type="InterPro" id="IPR008922">
    <property type="entry name" value="Di-copper_centre_dom_sf"/>
</dbReference>